<comment type="caution">
    <text evidence="1">The sequence shown here is derived from an EMBL/GenBank/DDBJ whole genome shotgun (WGS) entry which is preliminary data.</text>
</comment>
<keyword evidence="2" id="KW-1185">Reference proteome</keyword>
<gene>
    <name evidence="1" type="ORF">CHARACLAT_025089</name>
</gene>
<organism evidence="1 2">
    <name type="scientific">Characodon lateralis</name>
    <dbReference type="NCBI Taxonomy" id="208331"/>
    <lineage>
        <taxon>Eukaryota</taxon>
        <taxon>Metazoa</taxon>
        <taxon>Chordata</taxon>
        <taxon>Craniata</taxon>
        <taxon>Vertebrata</taxon>
        <taxon>Euteleostomi</taxon>
        <taxon>Actinopterygii</taxon>
        <taxon>Neopterygii</taxon>
        <taxon>Teleostei</taxon>
        <taxon>Neoteleostei</taxon>
        <taxon>Acanthomorphata</taxon>
        <taxon>Ovalentaria</taxon>
        <taxon>Atherinomorphae</taxon>
        <taxon>Cyprinodontiformes</taxon>
        <taxon>Goodeidae</taxon>
        <taxon>Characodon</taxon>
    </lineage>
</organism>
<name>A0ABU7EXL6_9TELE</name>
<reference evidence="1 2" key="1">
    <citation type="submission" date="2021-06" db="EMBL/GenBank/DDBJ databases">
        <authorList>
            <person name="Palmer J.M."/>
        </authorList>
    </citation>
    <scope>NUCLEOTIDE SEQUENCE [LARGE SCALE GENOMIC DNA]</scope>
    <source>
        <strain evidence="1 2">CL_MEX2019</strain>
        <tissue evidence="1">Muscle</tissue>
    </source>
</reference>
<evidence type="ECO:0000313" key="1">
    <source>
        <dbReference type="EMBL" id="MED6291580.1"/>
    </source>
</evidence>
<feature type="non-terminal residue" evidence="1">
    <location>
        <position position="1"/>
    </location>
</feature>
<protein>
    <submittedName>
        <fullName evidence="1">Uncharacterized protein</fullName>
    </submittedName>
</protein>
<dbReference type="EMBL" id="JAHUTJ010068429">
    <property type="protein sequence ID" value="MED6291580.1"/>
    <property type="molecule type" value="Genomic_DNA"/>
</dbReference>
<evidence type="ECO:0000313" key="2">
    <source>
        <dbReference type="Proteomes" id="UP001352852"/>
    </source>
</evidence>
<sequence>PGTRLFLSLDLFSLSPPGSQVRLELLSRGQSQLGVPVTVSADSSEDLDQSAIRLQSVGFFLINCLDHILYWILCLIPRLRSDSWKLAAVLLLSDPELLNKP</sequence>
<accession>A0ABU7EXL6</accession>
<proteinExistence type="predicted"/>
<dbReference type="Proteomes" id="UP001352852">
    <property type="component" value="Unassembled WGS sequence"/>
</dbReference>